<comment type="caution">
    <text evidence="1">The sequence shown here is derived from an EMBL/GenBank/DDBJ whole genome shotgun (WGS) entry which is preliminary data.</text>
</comment>
<dbReference type="AlphaFoldDB" id="U4R1X7"/>
<gene>
    <name evidence="1" type="ORF">L323_09955</name>
</gene>
<dbReference type="PATRIC" id="fig|1330534.3.peg.1987"/>
<protein>
    <recommendedName>
        <fullName evidence="3">Conjugal transfer protein</fullName>
    </recommendedName>
</protein>
<dbReference type="Gene3D" id="3.10.450.540">
    <property type="match status" value="2"/>
</dbReference>
<reference evidence="1 2" key="1">
    <citation type="journal article" date="2013" name="Genome Announc.">
        <title>Draft Genome Sequence of the Cellulolytic Bacterium Clostridium papyrosolvens C7 (ATCC 700395).</title>
        <authorList>
            <person name="Zepeda V."/>
            <person name="Dassa B."/>
            <person name="Borovok I."/>
            <person name="Lamed R."/>
            <person name="Bayer E.A."/>
            <person name="Cate J.H."/>
        </authorList>
    </citation>
    <scope>NUCLEOTIDE SEQUENCE [LARGE SCALE GENOMIC DNA]</scope>
    <source>
        <strain evidence="1 2">C7</strain>
    </source>
</reference>
<dbReference type="Proteomes" id="UP000016860">
    <property type="component" value="Unassembled WGS sequence"/>
</dbReference>
<organism evidence="1 2">
    <name type="scientific">Ruminiclostridium papyrosolvens C7</name>
    <dbReference type="NCBI Taxonomy" id="1330534"/>
    <lineage>
        <taxon>Bacteria</taxon>
        <taxon>Bacillati</taxon>
        <taxon>Bacillota</taxon>
        <taxon>Clostridia</taxon>
        <taxon>Eubacteriales</taxon>
        <taxon>Oscillospiraceae</taxon>
        <taxon>Ruminiclostridium</taxon>
    </lineage>
</organism>
<dbReference type="STRING" id="1330534.L323_09955"/>
<dbReference type="InterPro" id="IPR035628">
    <property type="entry name" value="TcpC_C"/>
</dbReference>
<dbReference type="InterPro" id="IPR024735">
    <property type="entry name" value="TcpC"/>
</dbReference>
<name>U4R1X7_9FIRM</name>
<sequence length="315" mass="35840">MKGGENLKDKVLKLKSTVPQKIGKILLWTLVVFLLLRGIGSIFKQDETVTAQTLIDSFEKDSEAKKTIEFQGKAFAESFCLEYLTLNGRDTEGYLKRLVGYMQKDVDINMNILADVRTEAFSADGYKITWTSDNTFTVDVRARVKYFNVESSSSDQSPAQQTELMKDYQIKDVCLRIPVLEKAGHFQITGYPAFIPSEDKANVETKPYSGKEASEGTKEAILSVMESFFKIYYTGNPGEISYYMLDSTKQLKGLEGRYEFVSLDDITVYQNTESSYYVIVKLSIKDSTNGVTVPQQYKIDLVRKEDKYYIDKMNV</sequence>
<evidence type="ECO:0000313" key="2">
    <source>
        <dbReference type="Proteomes" id="UP000016860"/>
    </source>
</evidence>
<evidence type="ECO:0008006" key="3">
    <source>
        <dbReference type="Google" id="ProtNLM"/>
    </source>
</evidence>
<accession>U4R1X7</accession>
<proteinExistence type="predicted"/>
<dbReference type="EMBL" id="ATAY01000031">
    <property type="protein sequence ID" value="EPR12060.1"/>
    <property type="molecule type" value="Genomic_DNA"/>
</dbReference>
<evidence type="ECO:0000313" key="1">
    <source>
        <dbReference type="EMBL" id="EPR12060.1"/>
    </source>
</evidence>
<dbReference type="Pfam" id="PF12642">
    <property type="entry name" value="TpcC"/>
    <property type="match status" value="1"/>
</dbReference>
<dbReference type="CDD" id="cd16428">
    <property type="entry name" value="TcpC_C"/>
    <property type="match status" value="1"/>
</dbReference>